<evidence type="ECO:0000313" key="2">
    <source>
        <dbReference type="EMBL" id="KMV13621.1"/>
    </source>
</evidence>
<keyword evidence="1" id="KW-1133">Transmembrane helix</keyword>
<feature type="transmembrane region" description="Helical" evidence="1">
    <location>
        <begin position="283"/>
        <end position="303"/>
    </location>
</feature>
<organism evidence="2 3">
    <name type="scientific">Mycolicibacterium conceptionense</name>
    <dbReference type="NCBI Taxonomy" id="451644"/>
    <lineage>
        <taxon>Bacteria</taxon>
        <taxon>Bacillati</taxon>
        <taxon>Actinomycetota</taxon>
        <taxon>Actinomycetes</taxon>
        <taxon>Mycobacteriales</taxon>
        <taxon>Mycobacteriaceae</taxon>
        <taxon>Mycolicibacterium</taxon>
    </lineage>
</organism>
<reference evidence="2 3" key="1">
    <citation type="submission" date="2015-06" db="EMBL/GenBank/DDBJ databases">
        <title>Genome sequence of Mycobacterium conceptionense strain MLE.</title>
        <authorList>
            <person name="Greninger A.L."/>
            <person name="Cunningham G."/>
            <person name="Chiu C.Y."/>
            <person name="Miller S."/>
        </authorList>
    </citation>
    <scope>NUCLEOTIDE SEQUENCE [LARGE SCALE GENOMIC DNA]</scope>
    <source>
        <strain evidence="2 3">MLE</strain>
    </source>
</reference>
<name>A0A0J8TVY5_9MYCO</name>
<gene>
    <name evidence="2" type="ORF">ACT17_34275</name>
</gene>
<comment type="caution">
    <text evidence="2">The sequence shown here is derived from an EMBL/GenBank/DDBJ whole genome shotgun (WGS) entry which is preliminary data.</text>
</comment>
<keyword evidence="1" id="KW-0812">Transmembrane</keyword>
<accession>A0A0J8TVY5</accession>
<dbReference type="AlphaFoldDB" id="A0A0J8TVY5"/>
<dbReference type="Proteomes" id="UP000037594">
    <property type="component" value="Unassembled WGS sequence"/>
</dbReference>
<keyword evidence="1" id="KW-0472">Membrane</keyword>
<protein>
    <submittedName>
        <fullName evidence="2">Uncharacterized protein</fullName>
    </submittedName>
</protein>
<dbReference type="PATRIC" id="fig|451644.5.peg.7048"/>
<evidence type="ECO:0000313" key="3">
    <source>
        <dbReference type="Proteomes" id="UP000037594"/>
    </source>
</evidence>
<dbReference type="EMBL" id="LFOD01000085">
    <property type="protein sequence ID" value="KMV13621.1"/>
    <property type="molecule type" value="Genomic_DNA"/>
</dbReference>
<proteinExistence type="predicted"/>
<sequence length="371" mass="37821">MRLCARSAWAASGTALIAVLIAIAAGGLTFALAAPESPPAAKPADTTEDNVRVALKAADDSRTMFALLSDALTSTSAGLTTAMDSVPQIFDSVDSAKVGAEQLAAGLDGSTTALHALGEVSRSAGAWANTLDQVQGISGLSTAVRTSAQHLRQHLIAHPAPGSAEVLAQLDQVLAATDGFTALESVGQLRSSLTTLTTLSTQSSTALDQARTAARQLRDGLTTLAGARQNAQAAATNLKTGAQQLSVALKSIDEQLVLIQTRLRSETVAEDHAALPIDSGTRLAWALFAAGAAGTVAYLLALLGGHEARRAVTLASAPAAAGHEPPAWAGLRVEDTAPQPSFWTGGVEDTNPGFPVRNARATAGTTCEIPL</sequence>
<evidence type="ECO:0000256" key="1">
    <source>
        <dbReference type="SAM" id="Phobius"/>
    </source>
</evidence>